<dbReference type="AlphaFoldDB" id="A0A645DIK8"/>
<gene>
    <name evidence="3" type="ORF">SDC9_136237</name>
</gene>
<dbReference type="InterPro" id="IPR006680">
    <property type="entry name" value="Amidohydro-rel"/>
</dbReference>
<name>A0A645DIK8_9ZZZZ</name>
<reference evidence="3" key="1">
    <citation type="submission" date="2019-08" db="EMBL/GenBank/DDBJ databases">
        <authorList>
            <person name="Kucharzyk K."/>
            <person name="Murdoch R.W."/>
            <person name="Higgins S."/>
            <person name="Loffler F."/>
        </authorList>
    </citation>
    <scope>NUCLEOTIDE SEQUENCE</scope>
</reference>
<dbReference type="PANTHER" id="PTHR11113">
    <property type="entry name" value="N-ACETYLGLUCOSAMINE-6-PHOSPHATE DEACETYLASE"/>
    <property type="match status" value="1"/>
</dbReference>
<keyword evidence="1" id="KW-0378">Hydrolase</keyword>
<dbReference type="PANTHER" id="PTHR11113:SF4">
    <property type="entry name" value="N-ACETYLGLUCOSAMINE-6-PHOSPHATE DEACETYLASE"/>
    <property type="match status" value="1"/>
</dbReference>
<dbReference type="Gene3D" id="3.20.20.140">
    <property type="entry name" value="Metal-dependent hydrolases"/>
    <property type="match status" value="1"/>
</dbReference>
<accession>A0A645DIK8</accession>
<evidence type="ECO:0000313" key="3">
    <source>
        <dbReference type="EMBL" id="MPM89129.1"/>
    </source>
</evidence>
<protein>
    <recommendedName>
        <fullName evidence="2">Amidohydrolase-related domain-containing protein</fullName>
    </recommendedName>
</protein>
<dbReference type="Gene3D" id="2.30.40.10">
    <property type="entry name" value="Urease, subunit C, domain 1"/>
    <property type="match status" value="1"/>
</dbReference>
<proteinExistence type="predicted"/>
<feature type="domain" description="Amidohydrolase-related" evidence="2">
    <location>
        <begin position="8"/>
        <end position="60"/>
    </location>
</feature>
<dbReference type="SUPFAM" id="SSF51338">
    <property type="entry name" value="Composite domain of metallo-dependent hydrolases"/>
    <property type="match status" value="1"/>
</dbReference>
<dbReference type="GO" id="GO:0006046">
    <property type="term" value="P:N-acetylglucosamine catabolic process"/>
    <property type="evidence" value="ECO:0007669"/>
    <property type="project" value="TreeGrafter"/>
</dbReference>
<dbReference type="Pfam" id="PF01979">
    <property type="entry name" value="Amidohydro_1"/>
    <property type="match status" value="1"/>
</dbReference>
<organism evidence="3">
    <name type="scientific">bioreactor metagenome</name>
    <dbReference type="NCBI Taxonomy" id="1076179"/>
    <lineage>
        <taxon>unclassified sequences</taxon>
        <taxon>metagenomes</taxon>
        <taxon>ecological metagenomes</taxon>
    </lineage>
</organism>
<dbReference type="GO" id="GO:0008448">
    <property type="term" value="F:N-acetylglucosamine-6-phosphate deacetylase activity"/>
    <property type="evidence" value="ECO:0007669"/>
    <property type="project" value="TreeGrafter"/>
</dbReference>
<dbReference type="EMBL" id="VSSQ01036613">
    <property type="protein sequence ID" value="MPM89129.1"/>
    <property type="molecule type" value="Genomic_DNA"/>
</dbReference>
<dbReference type="InterPro" id="IPR011059">
    <property type="entry name" value="Metal-dep_hydrolase_composite"/>
</dbReference>
<comment type="caution">
    <text evidence="3">The sequence shown here is derived from an EMBL/GenBank/DDBJ whole genome shotgun (WGS) entry which is preliminary data.</text>
</comment>
<evidence type="ECO:0000256" key="1">
    <source>
        <dbReference type="ARBA" id="ARBA00022801"/>
    </source>
</evidence>
<sequence>MRNVEEWTGLPLSELVRATAWNQAESLGIPGIGKLEAGYRANLVQLSDDRTPRAVWIDGVRKWKQEDNACAVN</sequence>
<evidence type="ECO:0000259" key="2">
    <source>
        <dbReference type="Pfam" id="PF01979"/>
    </source>
</evidence>